<sequence>MKLVCLNRSSFILLALILRQLGLSVFRSGPNTENVYLFLKKNYGCYNLLKEKLSHTINKYDLEINWRGEIEKKRPTGMVNLFISKSCFYESDFNHIIKIYLSGCEIIESGKIEQNDRWIILGHEAMILSNDLIDFKLSKRERKIVNLVEHFAQNEMVHDKYYTIEEALSILDLSI</sequence>
<evidence type="ECO:0000313" key="1">
    <source>
        <dbReference type="EMBL" id="RAJ26592.1"/>
    </source>
</evidence>
<organism evidence="1 2">
    <name type="scientific">Gelidibacter algens</name>
    <dbReference type="NCBI Taxonomy" id="49280"/>
    <lineage>
        <taxon>Bacteria</taxon>
        <taxon>Pseudomonadati</taxon>
        <taxon>Bacteroidota</taxon>
        <taxon>Flavobacteriia</taxon>
        <taxon>Flavobacteriales</taxon>
        <taxon>Flavobacteriaceae</taxon>
        <taxon>Gelidibacter</taxon>
    </lineage>
</organism>
<proteinExistence type="predicted"/>
<dbReference type="AlphaFoldDB" id="A0A1A7R527"/>
<name>A0A1A7R527_9FLAO</name>
<accession>A0A1A7R527</accession>
<dbReference type="RefSeq" id="WP_066431477.1">
    <property type="nucleotide sequence ID" value="NZ_LZRN01000006.1"/>
</dbReference>
<keyword evidence="2" id="KW-1185">Reference proteome</keyword>
<reference evidence="1 2" key="1">
    <citation type="submission" date="2018-06" db="EMBL/GenBank/DDBJ databases">
        <title>Genomic Encyclopedia of Archaeal and Bacterial Type Strains, Phase II (KMG-II): from individual species to whole genera.</title>
        <authorList>
            <person name="Goeker M."/>
        </authorList>
    </citation>
    <scope>NUCLEOTIDE SEQUENCE [LARGE SCALE GENOMIC DNA]</scope>
    <source>
        <strain evidence="1 2">DSM 12408</strain>
    </source>
</reference>
<dbReference type="Proteomes" id="UP000248987">
    <property type="component" value="Unassembled WGS sequence"/>
</dbReference>
<protein>
    <submittedName>
        <fullName evidence="1">Uncharacterized protein</fullName>
    </submittedName>
</protein>
<dbReference type="EMBL" id="QLLQ01000002">
    <property type="protein sequence ID" value="RAJ26592.1"/>
    <property type="molecule type" value="Genomic_DNA"/>
</dbReference>
<gene>
    <name evidence="1" type="ORF">LX77_00846</name>
</gene>
<comment type="caution">
    <text evidence="1">The sequence shown here is derived from an EMBL/GenBank/DDBJ whole genome shotgun (WGS) entry which is preliminary data.</text>
</comment>
<evidence type="ECO:0000313" key="2">
    <source>
        <dbReference type="Proteomes" id="UP000248987"/>
    </source>
</evidence>